<keyword evidence="1" id="KW-0813">Transport</keyword>
<evidence type="ECO:0000313" key="4">
    <source>
        <dbReference type="Proteomes" id="UP000287651"/>
    </source>
</evidence>
<accession>A0A427B4A8</accession>
<sequence length="137" mass="15055">MPSGCLQIVTKNLSEPIRSHKDLDKGAAPLYNKAVKFYEALSKQLVHQGHVLDLFACALDQVRILDRMPSPDKCTELCVCRLSISGGMFVGVAELKVAVERTGGIVVLAESFGHSVFKDSLRRIFQSAEYDLGLAFK</sequence>
<comment type="function">
    <text evidence="1">Component of the coat protein complex II (COPII) which promotes the formation of transport vesicles from the endoplasmic reticulum (ER). The coat has two main functions, the physical deformation of the endoplasmic reticulum membrane into vesicles and the selection of cargo molecules.</text>
</comment>
<dbReference type="SUPFAM" id="SSF53300">
    <property type="entry name" value="vWA-like"/>
    <property type="match status" value="1"/>
</dbReference>
<keyword evidence="1" id="KW-0256">Endoplasmic reticulum</keyword>
<keyword evidence="1" id="KW-0963">Cytoplasm</keyword>
<dbReference type="GO" id="GO:0005096">
    <property type="term" value="F:GTPase activator activity"/>
    <property type="evidence" value="ECO:0007669"/>
    <property type="project" value="TreeGrafter"/>
</dbReference>
<dbReference type="GO" id="GO:0005789">
    <property type="term" value="C:endoplasmic reticulum membrane"/>
    <property type="evidence" value="ECO:0007669"/>
    <property type="project" value="UniProtKB-SubCell"/>
</dbReference>
<dbReference type="GO" id="GO:0090110">
    <property type="term" value="P:COPII-coated vesicle cargo loading"/>
    <property type="evidence" value="ECO:0007669"/>
    <property type="project" value="TreeGrafter"/>
</dbReference>
<dbReference type="GO" id="GO:0006886">
    <property type="term" value="P:intracellular protein transport"/>
    <property type="evidence" value="ECO:0007669"/>
    <property type="project" value="InterPro"/>
</dbReference>
<reference evidence="3 4" key="1">
    <citation type="journal article" date="2014" name="Agronomy (Basel)">
        <title>A Draft Genome Sequence for Ensete ventricosum, the Drought-Tolerant Tree Against Hunger.</title>
        <authorList>
            <person name="Harrison J."/>
            <person name="Moore K.A."/>
            <person name="Paszkiewicz K."/>
            <person name="Jones T."/>
            <person name="Grant M."/>
            <person name="Ambacheew D."/>
            <person name="Muzemil S."/>
            <person name="Studholme D.J."/>
        </authorList>
    </citation>
    <scope>NUCLEOTIDE SEQUENCE [LARGE SCALE GENOMIC DNA]</scope>
</reference>
<dbReference type="AlphaFoldDB" id="A0A427B4A8"/>
<dbReference type="GO" id="GO:0030127">
    <property type="term" value="C:COPII vesicle coat"/>
    <property type="evidence" value="ECO:0007669"/>
    <property type="project" value="InterPro"/>
</dbReference>
<evidence type="ECO:0000313" key="3">
    <source>
        <dbReference type="EMBL" id="RRT83302.1"/>
    </source>
</evidence>
<keyword evidence="1" id="KW-0968">Cytoplasmic vesicle</keyword>
<keyword evidence="1" id="KW-0472">Membrane</keyword>
<dbReference type="GO" id="GO:0046872">
    <property type="term" value="F:metal ion binding"/>
    <property type="evidence" value="ECO:0007669"/>
    <property type="project" value="UniProtKB-KW"/>
</dbReference>
<dbReference type="EMBL" id="AMZH03000519">
    <property type="protein sequence ID" value="RRT83302.1"/>
    <property type="molecule type" value="Genomic_DNA"/>
</dbReference>
<dbReference type="InterPro" id="IPR036465">
    <property type="entry name" value="vWFA_dom_sf"/>
</dbReference>
<keyword evidence="1" id="KW-0862">Zinc</keyword>
<dbReference type="Gene3D" id="3.40.50.410">
    <property type="entry name" value="von Willebrand factor, type A domain"/>
    <property type="match status" value="2"/>
</dbReference>
<organism evidence="3 4">
    <name type="scientific">Ensete ventricosum</name>
    <name type="common">Abyssinian banana</name>
    <name type="synonym">Musa ensete</name>
    <dbReference type="NCBI Taxonomy" id="4639"/>
    <lineage>
        <taxon>Eukaryota</taxon>
        <taxon>Viridiplantae</taxon>
        <taxon>Streptophyta</taxon>
        <taxon>Embryophyta</taxon>
        <taxon>Tracheophyta</taxon>
        <taxon>Spermatophyta</taxon>
        <taxon>Magnoliopsida</taxon>
        <taxon>Liliopsida</taxon>
        <taxon>Zingiberales</taxon>
        <taxon>Musaceae</taxon>
        <taxon>Ensete</taxon>
    </lineage>
</organism>
<dbReference type="InterPro" id="IPR037364">
    <property type="entry name" value="Sec23"/>
</dbReference>
<dbReference type="Pfam" id="PF04811">
    <property type="entry name" value="Sec23_trunk"/>
    <property type="match status" value="1"/>
</dbReference>
<comment type="similarity">
    <text evidence="1">Belongs to the SEC23/SEC24 family. SEC23 subfamily.</text>
</comment>
<evidence type="ECO:0000259" key="2">
    <source>
        <dbReference type="Pfam" id="PF04811"/>
    </source>
</evidence>
<dbReference type="PANTHER" id="PTHR11141">
    <property type="entry name" value="PROTEIN TRANSPORT PROTEIN SEC23"/>
    <property type="match status" value="1"/>
</dbReference>
<comment type="subcellular location">
    <subcellularLocation>
        <location evidence="1">Cytoplasmic vesicle</location>
        <location evidence="1">COPII-coated vesicle membrane</location>
        <topology evidence="1">Peripheral membrane protein</topology>
        <orientation evidence="1">Cytoplasmic side</orientation>
    </subcellularLocation>
    <subcellularLocation>
        <location evidence="1">Endoplasmic reticulum membrane</location>
        <topology evidence="1">Peripheral membrane protein</topology>
        <orientation evidence="1">Cytoplasmic side</orientation>
    </subcellularLocation>
</comment>
<dbReference type="InterPro" id="IPR006896">
    <property type="entry name" value="Sec23/24_trunk_dom"/>
</dbReference>
<keyword evidence="1" id="KW-0653">Protein transport</keyword>
<dbReference type="GO" id="GO:0070971">
    <property type="term" value="C:endoplasmic reticulum exit site"/>
    <property type="evidence" value="ECO:0007669"/>
    <property type="project" value="TreeGrafter"/>
</dbReference>
<keyword evidence="1" id="KW-0931">ER-Golgi transport</keyword>
<name>A0A427B4A8_ENSVE</name>
<keyword evidence="1" id="KW-0479">Metal-binding</keyword>
<dbReference type="PANTHER" id="PTHR11141:SF2">
    <property type="entry name" value="PROTEIN TRANSPORT PROTEIN SEC23 C"/>
    <property type="match status" value="1"/>
</dbReference>
<evidence type="ECO:0000256" key="1">
    <source>
        <dbReference type="RuleBase" id="RU365030"/>
    </source>
</evidence>
<feature type="domain" description="Sec23/Sec24 trunk" evidence="2">
    <location>
        <begin position="9"/>
        <end position="65"/>
    </location>
</feature>
<gene>
    <name evidence="3" type="ORF">B296_00007529</name>
</gene>
<protein>
    <recommendedName>
        <fullName evidence="1">Protein transport protein SEC23</fullName>
    </recommendedName>
</protein>
<dbReference type="Proteomes" id="UP000287651">
    <property type="component" value="Unassembled WGS sequence"/>
</dbReference>
<proteinExistence type="inferred from homology"/>
<comment type="caution">
    <text evidence="3">The sequence shown here is derived from an EMBL/GenBank/DDBJ whole genome shotgun (WGS) entry which is preliminary data.</text>
</comment>